<dbReference type="PANTHER" id="PTHR43820">
    <property type="entry name" value="HIGH-AFFINITY BRANCHED-CHAIN AMINO ACID TRANSPORT ATP-BINDING PROTEIN LIVF"/>
    <property type="match status" value="1"/>
</dbReference>
<proteinExistence type="inferred from homology"/>
<evidence type="ECO:0000313" key="7">
    <source>
        <dbReference type="EMBL" id="MCW3474019.1"/>
    </source>
</evidence>
<dbReference type="Proteomes" id="UP001165679">
    <property type="component" value="Unassembled WGS sequence"/>
</dbReference>
<dbReference type="InterPro" id="IPR030660">
    <property type="entry name" value="ABC_branched_ATPase_LivF/BraG"/>
</dbReference>
<evidence type="ECO:0000256" key="1">
    <source>
        <dbReference type="ARBA" id="ARBA00005417"/>
    </source>
</evidence>
<keyword evidence="2" id="KW-0813">Transport</keyword>
<evidence type="ECO:0000259" key="6">
    <source>
        <dbReference type="PROSITE" id="PS50893"/>
    </source>
</evidence>
<organism evidence="7 8">
    <name type="scientific">Limobrevibacterium gyesilva</name>
    <dbReference type="NCBI Taxonomy" id="2991712"/>
    <lineage>
        <taxon>Bacteria</taxon>
        <taxon>Pseudomonadati</taxon>
        <taxon>Pseudomonadota</taxon>
        <taxon>Alphaproteobacteria</taxon>
        <taxon>Acetobacterales</taxon>
        <taxon>Acetobacteraceae</taxon>
        <taxon>Limobrevibacterium</taxon>
    </lineage>
</organism>
<comment type="caution">
    <text evidence="7">The sequence shown here is derived from an EMBL/GenBank/DDBJ whole genome shotgun (WGS) entry which is preliminary data.</text>
</comment>
<dbReference type="InterPro" id="IPR003593">
    <property type="entry name" value="AAA+_ATPase"/>
</dbReference>
<reference evidence="7" key="1">
    <citation type="submission" date="2022-09" db="EMBL/GenBank/DDBJ databases">
        <title>Rhodovastum sp. nov. RN2-1 isolated from soil in Seongnam, South Korea.</title>
        <authorList>
            <person name="Le N.T."/>
        </authorList>
    </citation>
    <scope>NUCLEOTIDE SEQUENCE</scope>
    <source>
        <strain evidence="7">RN2-1</strain>
    </source>
</reference>
<reference evidence="7" key="2">
    <citation type="submission" date="2022-10" db="EMBL/GenBank/DDBJ databases">
        <authorList>
            <person name="Trinh H.N."/>
        </authorList>
    </citation>
    <scope>NUCLEOTIDE SEQUENCE</scope>
    <source>
        <strain evidence="7">RN2-1</strain>
    </source>
</reference>
<dbReference type="InterPro" id="IPR003439">
    <property type="entry name" value="ABC_transporter-like_ATP-bd"/>
</dbReference>
<sequence>MSRDGSLLLEFTNVNTYYGDLHALKNVNYTIGKGEIVSLLGGNACGKSTTMKTIMGIVRPATGTVIFDGKPIEKLPTSERVKLGIAPVLEARRLFPRMTVYENLEMGAYTQPRGARFSEDLERVYSLFPRVKERRNQLGGTLSGGEQQMVAIGRALMARPRLICMDEPSMGLSPLYVEQVFDIIQEINKQGTTIFMVEQNANMALSIAHRAYVLQTGAVVLSGTAAELRVNPLIREAYLGELKVDVAA</sequence>
<dbReference type="GO" id="GO:0015807">
    <property type="term" value="P:L-amino acid transport"/>
    <property type="evidence" value="ECO:0007669"/>
    <property type="project" value="TreeGrafter"/>
</dbReference>
<accession>A0AA42CDK9</accession>
<protein>
    <submittedName>
        <fullName evidence="7">ABC transporter ATP-binding protein</fullName>
    </submittedName>
</protein>
<feature type="domain" description="ABC transporter" evidence="6">
    <location>
        <begin position="9"/>
        <end position="241"/>
    </location>
</feature>
<evidence type="ECO:0000256" key="2">
    <source>
        <dbReference type="ARBA" id="ARBA00022448"/>
    </source>
</evidence>
<comment type="similarity">
    <text evidence="1">Belongs to the ABC transporter superfamily.</text>
</comment>
<dbReference type="AlphaFoldDB" id="A0AA42CDK9"/>
<dbReference type="InterPro" id="IPR027417">
    <property type="entry name" value="P-loop_NTPase"/>
</dbReference>
<evidence type="ECO:0000256" key="3">
    <source>
        <dbReference type="ARBA" id="ARBA00022741"/>
    </source>
</evidence>
<name>A0AA42CDK9_9PROT</name>
<dbReference type="PIRSF" id="PIRSF039137">
    <property type="entry name" value="ABC_branched_ATPase"/>
    <property type="match status" value="1"/>
</dbReference>
<keyword evidence="8" id="KW-1185">Reference proteome</keyword>
<dbReference type="SUPFAM" id="SSF52540">
    <property type="entry name" value="P-loop containing nucleoside triphosphate hydrolases"/>
    <property type="match status" value="1"/>
</dbReference>
<keyword evidence="3" id="KW-0547">Nucleotide-binding</keyword>
<dbReference type="CDD" id="cd03224">
    <property type="entry name" value="ABC_TM1139_LivF_branched"/>
    <property type="match status" value="1"/>
</dbReference>
<dbReference type="GO" id="GO:0005524">
    <property type="term" value="F:ATP binding"/>
    <property type="evidence" value="ECO:0007669"/>
    <property type="project" value="UniProtKB-KW"/>
</dbReference>
<dbReference type="PROSITE" id="PS50893">
    <property type="entry name" value="ABC_TRANSPORTER_2"/>
    <property type="match status" value="1"/>
</dbReference>
<dbReference type="PANTHER" id="PTHR43820:SF4">
    <property type="entry name" value="HIGH-AFFINITY BRANCHED-CHAIN AMINO ACID TRANSPORT ATP-BINDING PROTEIN LIVF"/>
    <property type="match status" value="1"/>
</dbReference>
<dbReference type="SMART" id="SM00382">
    <property type="entry name" value="AAA"/>
    <property type="match status" value="1"/>
</dbReference>
<evidence type="ECO:0000256" key="5">
    <source>
        <dbReference type="ARBA" id="ARBA00022970"/>
    </source>
</evidence>
<dbReference type="InterPro" id="IPR017871">
    <property type="entry name" value="ABC_transporter-like_CS"/>
</dbReference>
<dbReference type="Pfam" id="PF00005">
    <property type="entry name" value="ABC_tran"/>
    <property type="match status" value="1"/>
</dbReference>
<dbReference type="GO" id="GO:0015658">
    <property type="term" value="F:branched-chain amino acid transmembrane transporter activity"/>
    <property type="evidence" value="ECO:0007669"/>
    <property type="project" value="InterPro"/>
</dbReference>
<dbReference type="PROSITE" id="PS00211">
    <property type="entry name" value="ABC_TRANSPORTER_1"/>
    <property type="match status" value="1"/>
</dbReference>
<dbReference type="InterPro" id="IPR052156">
    <property type="entry name" value="BCAA_Transport_ATP-bd_LivF"/>
</dbReference>
<keyword evidence="5" id="KW-0029">Amino-acid transport</keyword>
<keyword evidence="4 7" id="KW-0067">ATP-binding</keyword>
<dbReference type="GO" id="GO:0016887">
    <property type="term" value="F:ATP hydrolysis activity"/>
    <property type="evidence" value="ECO:0007669"/>
    <property type="project" value="InterPro"/>
</dbReference>
<evidence type="ECO:0000313" key="8">
    <source>
        <dbReference type="Proteomes" id="UP001165679"/>
    </source>
</evidence>
<dbReference type="EMBL" id="JAPDNT010000002">
    <property type="protein sequence ID" value="MCW3474019.1"/>
    <property type="molecule type" value="Genomic_DNA"/>
</dbReference>
<gene>
    <name evidence="7" type="ORF">OL599_05460</name>
</gene>
<dbReference type="Gene3D" id="3.40.50.300">
    <property type="entry name" value="P-loop containing nucleotide triphosphate hydrolases"/>
    <property type="match status" value="1"/>
</dbReference>
<evidence type="ECO:0000256" key="4">
    <source>
        <dbReference type="ARBA" id="ARBA00022840"/>
    </source>
</evidence>